<dbReference type="CDD" id="cd00009">
    <property type="entry name" value="AAA"/>
    <property type="match status" value="1"/>
</dbReference>
<feature type="binding site" evidence="8">
    <location>
        <position position="167"/>
    </location>
    <ligand>
        <name>ATP</name>
        <dbReference type="ChEBI" id="CHEBI:30616"/>
    </ligand>
</feature>
<dbReference type="InterPro" id="IPR013317">
    <property type="entry name" value="DnaA_dom"/>
</dbReference>
<dbReference type="InterPro" id="IPR010921">
    <property type="entry name" value="Trp_repressor/repl_initiator"/>
</dbReference>
<dbReference type="GO" id="GO:0005737">
    <property type="term" value="C:cytoplasm"/>
    <property type="evidence" value="ECO:0007669"/>
    <property type="project" value="UniProtKB-SubCell"/>
</dbReference>
<dbReference type="GO" id="GO:0008289">
    <property type="term" value="F:lipid binding"/>
    <property type="evidence" value="ECO:0007669"/>
    <property type="project" value="UniProtKB-KW"/>
</dbReference>
<evidence type="ECO:0000256" key="4">
    <source>
        <dbReference type="ARBA" id="ARBA00022741"/>
    </source>
</evidence>
<keyword evidence="7 8" id="KW-0238">DNA-binding</keyword>
<dbReference type="PANTHER" id="PTHR30050:SF2">
    <property type="entry name" value="CHROMOSOMAL REPLICATION INITIATOR PROTEIN DNAA"/>
    <property type="match status" value="1"/>
</dbReference>
<accession>A0A7C4M1M2</accession>
<dbReference type="Gene3D" id="3.40.50.300">
    <property type="entry name" value="P-loop containing nucleotide triphosphate hydrolases"/>
    <property type="match status" value="1"/>
</dbReference>
<evidence type="ECO:0000256" key="10">
    <source>
        <dbReference type="RuleBase" id="RU000577"/>
    </source>
</evidence>
<evidence type="ECO:0000259" key="12">
    <source>
        <dbReference type="SMART" id="SM00382"/>
    </source>
</evidence>
<feature type="region of interest" description="Domain I, interacts with DnaA modulators" evidence="8">
    <location>
        <begin position="1"/>
        <end position="86"/>
    </location>
</feature>
<dbReference type="InterPro" id="IPR027417">
    <property type="entry name" value="P-loop_NTPase"/>
</dbReference>
<sequence length="456" mass="52319">MDTNQIWTTCLGELEVLLSKANFTTWFKDTSIINIEKNTITIGTPNAFTKEWLEKKYHNQIIETIKKQIKEIEKVEYIIGTKKEDSLAEKKSKGSINSNIENIREKINNEKDDDKNTVFLNEKYCFDSFVVGESNRLAHAAAMAVSKNPGITYNPLFIYGGVGLGKTHLMQAIGNEIRKKDKKKNIIYTTCEKFTNEFISLVRKGKGEQFNNNYRNVDVLMIDDIQFLAGKNGTQEVFFHTFNELHSKSKQIVLTSDRPPKAISALEDRLVSRFEWGMLADVNPPDIETRIAILEKKAIEKNINIDNEITHFVAKNIQNNIRELEGALNRIIAYAELNNIEPTINDVKRVLGEPSYSNKQRSINSKDLMKIVADFYDISLDQLLGQKRNKELVYPRQITAYLLREELSLSFPKIGKELGGKDHTTIMHACNKIEDEMKNNSILKNEISNLKEKIYK</sequence>
<dbReference type="SMART" id="SM00382">
    <property type="entry name" value="AAA"/>
    <property type="match status" value="1"/>
</dbReference>
<dbReference type="HAMAP" id="MF_00377">
    <property type="entry name" value="DnaA_bact"/>
    <property type="match status" value="1"/>
</dbReference>
<evidence type="ECO:0000256" key="5">
    <source>
        <dbReference type="ARBA" id="ARBA00022840"/>
    </source>
</evidence>
<dbReference type="SUPFAM" id="SSF48295">
    <property type="entry name" value="TrpR-like"/>
    <property type="match status" value="1"/>
</dbReference>
<dbReference type="Pfam" id="PF00308">
    <property type="entry name" value="Bac_DnaA"/>
    <property type="match status" value="1"/>
</dbReference>
<dbReference type="InterPro" id="IPR038454">
    <property type="entry name" value="DnaA_N_sf"/>
</dbReference>
<dbReference type="SMART" id="SM00760">
    <property type="entry name" value="Bac_DnaA_C"/>
    <property type="match status" value="1"/>
</dbReference>
<dbReference type="GO" id="GO:0006270">
    <property type="term" value="P:DNA replication initiation"/>
    <property type="evidence" value="ECO:0007669"/>
    <property type="project" value="UniProtKB-UniRule"/>
</dbReference>
<evidence type="ECO:0000256" key="1">
    <source>
        <dbReference type="ARBA" id="ARBA00006583"/>
    </source>
</evidence>
<comment type="similarity">
    <text evidence="1 8 11">Belongs to the DnaA family.</text>
</comment>
<protein>
    <recommendedName>
        <fullName evidence="8 9">Chromosomal replication initiator protein DnaA</fullName>
    </recommendedName>
</protein>
<dbReference type="PROSITE" id="PS01008">
    <property type="entry name" value="DNAA"/>
    <property type="match status" value="1"/>
</dbReference>
<evidence type="ECO:0000259" key="13">
    <source>
        <dbReference type="SMART" id="SM00760"/>
    </source>
</evidence>
<evidence type="ECO:0000256" key="9">
    <source>
        <dbReference type="NCBIfam" id="TIGR00362"/>
    </source>
</evidence>
<evidence type="ECO:0000256" key="8">
    <source>
        <dbReference type="HAMAP-Rule" id="MF_00377"/>
    </source>
</evidence>
<feature type="binding site" evidence="8">
    <location>
        <position position="163"/>
    </location>
    <ligand>
        <name>ATP</name>
        <dbReference type="ChEBI" id="CHEBI:30616"/>
    </ligand>
</feature>
<dbReference type="Gene3D" id="1.10.8.60">
    <property type="match status" value="1"/>
</dbReference>
<evidence type="ECO:0000256" key="2">
    <source>
        <dbReference type="ARBA" id="ARBA00022490"/>
    </source>
</evidence>
<feature type="binding site" evidence="8">
    <location>
        <position position="166"/>
    </location>
    <ligand>
        <name>ATP</name>
        <dbReference type="ChEBI" id="CHEBI:30616"/>
    </ligand>
</feature>
<dbReference type="Gene3D" id="3.30.300.180">
    <property type="match status" value="1"/>
</dbReference>
<comment type="subcellular location">
    <subcellularLocation>
        <location evidence="8">Cytoplasm</location>
    </subcellularLocation>
</comment>
<dbReference type="GO" id="GO:0006275">
    <property type="term" value="P:regulation of DNA replication"/>
    <property type="evidence" value="ECO:0007669"/>
    <property type="project" value="UniProtKB-UniRule"/>
</dbReference>
<feature type="binding site" evidence="8">
    <location>
        <position position="165"/>
    </location>
    <ligand>
        <name>ATP</name>
        <dbReference type="ChEBI" id="CHEBI:30616"/>
    </ligand>
</feature>
<dbReference type="InterPro" id="IPR018312">
    <property type="entry name" value="Chromosome_initiator_DnaA_CS"/>
</dbReference>
<dbReference type="Gene3D" id="1.10.1750.10">
    <property type="match status" value="1"/>
</dbReference>
<dbReference type="InterPro" id="IPR020591">
    <property type="entry name" value="Chromosome_initiator_DnaA-like"/>
</dbReference>
<comment type="subunit">
    <text evidence="8">Oligomerizes as a right-handed, spiral filament on DNA at oriC.</text>
</comment>
<feature type="region of interest" description="Domain IV, binds dsDNA" evidence="8">
    <location>
        <begin position="336"/>
        <end position="456"/>
    </location>
</feature>
<evidence type="ECO:0000256" key="7">
    <source>
        <dbReference type="ARBA" id="ARBA00023125"/>
    </source>
</evidence>
<dbReference type="FunFam" id="3.40.50.300:FF:000668">
    <property type="entry name" value="Chromosomal replication initiator protein DnaA"/>
    <property type="match status" value="1"/>
</dbReference>
<evidence type="ECO:0000256" key="11">
    <source>
        <dbReference type="RuleBase" id="RU004227"/>
    </source>
</evidence>
<dbReference type="CDD" id="cd06571">
    <property type="entry name" value="Bac_DnaA_C"/>
    <property type="match status" value="1"/>
</dbReference>
<dbReference type="SUPFAM" id="SSF52540">
    <property type="entry name" value="P-loop containing nucleoside triphosphate hydrolases"/>
    <property type="match status" value="1"/>
</dbReference>
<dbReference type="PANTHER" id="PTHR30050">
    <property type="entry name" value="CHROMOSOMAL REPLICATION INITIATOR PROTEIN DNAA"/>
    <property type="match status" value="1"/>
</dbReference>
<feature type="domain" description="AAA+ ATPase" evidence="12">
    <location>
        <begin position="152"/>
        <end position="282"/>
    </location>
</feature>
<dbReference type="Pfam" id="PF08299">
    <property type="entry name" value="Bac_DnaA_C"/>
    <property type="match status" value="1"/>
</dbReference>
<proteinExistence type="inferred from homology"/>
<dbReference type="Pfam" id="PF11638">
    <property type="entry name" value="DnaA_N"/>
    <property type="match status" value="1"/>
</dbReference>
<dbReference type="InterPro" id="IPR024633">
    <property type="entry name" value="DnaA_N_dom"/>
</dbReference>
<comment type="caution">
    <text evidence="8">Lacks conserved residue(s) required for the propagation of feature annotation.</text>
</comment>
<dbReference type="GO" id="GO:0005886">
    <property type="term" value="C:plasma membrane"/>
    <property type="evidence" value="ECO:0007669"/>
    <property type="project" value="TreeGrafter"/>
</dbReference>
<dbReference type="GO" id="GO:0003688">
    <property type="term" value="F:DNA replication origin binding"/>
    <property type="evidence" value="ECO:0007669"/>
    <property type="project" value="UniProtKB-UniRule"/>
</dbReference>
<evidence type="ECO:0000256" key="3">
    <source>
        <dbReference type="ARBA" id="ARBA00022705"/>
    </source>
</evidence>
<evidence type="ECO:0000313" key="14">
    <source>
        <dbReference type="EMBL" id="HGT70911.1"/>
    </source>
</evidence>
<comment type="function">
    <text evidence="8 10">Plays an essential role in the initiation and regulation of chromosomal replication. ATP-DnaA binds to the origin of replication (oriC) to initiate formation of the DNA replication initiation complex once per cell cycle. Binds the DnaA box (a 9 base pair repeat at the origin) and separates the double-stranded (ds)DNA. Forms a right-handed helical filament on oriC DNA; dsDNA binds to the exterior of the filament while single-stranded (ss)DNA is stabiized in the filament's interior. The ATP-DnaA-oriC complex binds and stabilizes one strand of the AT-rich DNA unwinding element (DUE), permitting loading of DNA polymerase. After initiation quickly degrades to an ADP-DnaA complex that is not apt for DNA replication. Binds acidic phospholipids.</text>
</comment>
<feature type="domain" description="Chromosomal replication initiator DnaA C-terminal" evidence="13">
    <location>
        <begin position="364"/>
        <end position="433"/>
    </location>
</feature>
<feature type="region of interest" description="Domain III, AAA+ region" evidence="8">
    <location>
        <begin position="119"/>
        <end position="335"/>
    </location>
</feature>
<dbReference type="PRINTS" id="PR00051">
    <property type="entry name" value="DNAA"/>
</dbReference>
<evidence type="ECO:0000256" key="6">
    <source>
        <dbReference type="ARBA" id="ARBA00023121"/>
    </source>
</evidence>
<dbReference type="EMBL" id="DSYQ01000005">
    <property type="protein sequence ID" value="HGT70911.1"/>
    <property type="molecule type" value="Genomic_DNA"/>
</dbReference>
<keyword evidence="3 8" id="KW-0235">DNA replication</keyword>
<dbReference type="InterPro" id="IPR003593">
    <property type="entry name" value="AAA+_ATPase"/>
</dbReference>
<gene>
    <name evidence="8 14" type="primary">dnaA</name>
    <name evidence="14" type="ORF">ENT43_01485</name>
</gene>
<dbReference type="InterPro" id="IPR013159">
    <property type="entry name" value="DnaA_C"/>
</dbReference>
<dbReference type="AlphaFoldDB" id="A0A7C4M1M2"/>
<keyword evidence="6 8" id="KW-0446">Lipid-binding</keyword>
<dbReference type="NCBIfam" id="TIGR00362">
    <property type="entry name" value="DnaA"/>
    <property type="match status" value="1"/>
</dbReference>
<keyword evidence="5 8" id="KW-0067">ATP-binding</keyword>
<comment type="caution">
    <text evidence="14">The sequence shown here is derived from an EMBL/GenBank/DDBJ whole genome shotgun (WGS) entry which is preliminary data.</text>
</comment>
<name>A0A7C4M1M2_UNCC3</name>
<reference evidence="14" key="1">
    <citation type="journal article" date="2020" name="mSystems">
        <title>Genome- and Community-Level Interaction Insights into Carbon Utilization and Element Cycling Functions of Hydrothermarchaeota in Hydrothermal Sediment.</title>
        <authorList>
            <person name="Zhou Z."/>
            <person name="Liu Y."/>
            <person name="Xu W."/>
            <person name="Pan J."/>
            <person name="Luo Z.H."/>
            <person name="Li M."/>
        </authorList>
    </citation>
    <scope>NUCLEOTIDE SEQUENCE [LARGE SCALE GENOMIC DNA]</scope>
    <source>
        <strain evidence="14">SpSt-579</strain>
    </source>
</reference>
<dbReference type="GO" id="GO:0005524">
    <property type="term" value="F:ATP binding"/>
    <property type="evidence" value="ECO:0007669"/>
    <property type="project" value="UniProtKB-UniRule"/>
</dbReference>
<dbReference type="InterPro" id="IPR001957">
    <property type="entry name" value="Chromosome_initiator_DnaA"/>
</dbReference>
<organism evidence="14">
    <name type="scientific">candidate division CPR3 bacterium</name>
    <dbReference type="NCBI Taxonomy" id="2268181"/>
    <lineage>
        <taxon>Bacteria</taxon>
        <taxon>Bacteria division CPR3</taxon>
    </lineage>
</organism>
<keyword evidence="4 8" id="KW-0547">Nucleotide-binding</keyword>
<comment type="domain">
    <text evidence="8">Domain I is involved in oligomerization and binding regulators, domain II is flexibile and of varying length in different bacteria, domain III forms the AAA+ region, while domain IV binds dsDNA.</text>
</comment>
<keyword evidence="2 8" id="KW-0963">Cytoplasm</keyword>